<keyword evidence="7" id="KW-0418">Kinase</keyword>
<dbReference type="InterPro" id="IPR036662">
    <property type="entry name" value="PTS_EIIA_man-typ_sf"/>
</dbReference>
<keyword evidence="5" id="KW-0808">Transferase</keyword>
<evidence type="ECO:0000313" key="9">
    <source>
        <dbReference type="EMBL" id="MXQ72347.1"/>
    </source>
</evidence>
<evidence type="ECO:0000256" key="5">
    <source>
        <dbReference type="ARBA" id="ARBA00022679"/>
    </source>
</evidence>
<dbReference type="InterPro" id="IPR051471">
    <property type="entry name" value="Bacterial_PTS_sugar_comp"/>
</dbReference>
<feature type="domain" description="PTS EIIA type-4" evidence="8">
    <location>
        <begin position="1"/>
        <end position="125"/>
    </location>
</feature>
<dbReference type="GO" id="GO:0016020">
    <property type="term" value="C:membrane"/>
    <property type="evidence" value="ECO:0007669"/>
    <property type="project" value="InterPro"/>
</dbReference>
<evidence type="ECO:0000256" key="3">
    <source>
        <dbReference type="ARBA" id="ARBA00022490"/>
    </source>
</evidence>
<comment type="subcellular location">
    <subcellularLocation>
        <location evidence="1">Cytoplasm</location>
    </subcellularLocation>
</comment>
<reference evidence="9 10" key="2">
    <citation type="submission" date="2020-01" db="EMBL/GenBank/DDBJ databases">
        <title>Clostridiaceae sp. nov. isolated from the gut of human by culturomics.</title>
        <authorList>
            <person name="Chang Y."/>
        </authorList>
    </citation>
    <scope>NUCLEOTIDE SEQUENCE [LARGE SCALE GENOMIC DNA]</scope>
    <source>
        <strain evidence="9 10">DONG20-135</strain>
    </source>
</reference>
<organism evidence="9 10">
    <name type="scientific">Copranaerobaculum intestinale</name>
    <dbReference type="NCBI Taxonomy" id="2692629"/>
    <lineage>
        <taxon>Bacteria</taxon>
        <taxon>Bacillati</taxon>
        <taxon>Bacillota</taxon>
        <taxon>Erysipelotrichia</taxon>
        <taxon>Erysipelotrichales</taxon>
        <taxon>Erysipelotrichaceae</taxon>
        <taxon>Copranaerobaculum</taxon>
    </lineage>
</organism>
<keyword evidence="4" id="KW-0762">Sugar transport</keyword>
<dbReference type="GO" id="GO:0009401">
    <property type="term" value="P:phosphoenolpyruvate-dependent sugar phosphotransferase system"/>
    <property type="evidence" value="ECO:0007669"/>
    <property type="project" value="UniProtKB-KW"/>
</dbReference>
<keyword evidence="3" id="KW-0963">Cytoplasm</keyword>
<comment type="caution">
    <text evidence="9">The sequence shown here is derived from an EMBL/GenBank/DDBJ whole genome shotgun (WGS) entry which is preliminary data.</text>
</comment>
<evidence type="ECO:0000256" key="6">
    <source>
        <dbReference type="ARBA" id="ARBA00022683"/>
    </source>
</evidence>
<accession>A0A6N8U923</accession>
<dbReference type="Pfam" id="PF03610">
    <property type="entry name" value="EIIA-man"/>
    <property type="match status" value="1"/>
</dbReference>
<keyword evidence="10" id="KW-1185">Reference proteome</keyword>
<dbReference type="InterPro" id="IPR004701">
    <property type="entry name" value="PTS_EIIA_man-typ"/>
</dbReference>
<dbReference type="PANTHER" id="PTHR33799">
    <property type="entry name" value="PTS PERMEASE-RELATED-RELATED"/>
    <property type="match status" value="1"/>
</dbReference>
<evidence type="ECO:0000256" key="1">
    <source>
        <dbReference type="ARBA" id="ARBA00004496"/>
    </source>
</evidence>
<sequence>MIGIIVTGHGYFADGISSSIELIIGAQSNYQKVNFPQSTDPDKLGSELKAACEKLSACEKVLICCDLFHGTPFNQAMMLALSMEHVDVIYGVNVGMLMELLMNRQQDMDYEVMLQSVLETGRQQIGRFHADDLPDEEEDDPFA</sequence>
<gene>
    <name evidence="9" type="ORF">GSF08_00135</name>
</gene>
<keyword evidence="2" id="KW-0813">Transport</keyword>
<reference evidence="9 10" key="1">
    <citation type="submission" date="2019-12" db="EMBL/GenBank/DDBJ databases">
        <authorList>
            <person name="Yang R."/>
        </authorList>
    </citation>
    <scope>NUCLEOTIDE SEQUENCE [LARGE SCALE GENOMIC DNA]</scope>
    <source>
        <strain evidence="9 10">DONG20-135</strain>
    </source>
</reference>
<dbReference type="SUPFAM" id="SSF53062">
    <property type="entry name" value="PTS system fructose IIA component-like"/>
    <property type="match status" value="1"/>
</dbReference>
<dbReference type="InterPro" id="IPR033887">
    <property type="entry name" value="PTS_IIA_man"/>
</dbReference>
<protein>
    <submittedName>
        <fullName evidence="9">PTS mannose/fructose/sorbose family IIA subunit</fullName>
    </submittedName>
</protein>
<name>A0A6N8U923_9FIRM</name>
<dbReference type="EMBL" id="WUUQ01000001">
    <property type="protein sequence ID" value="MXQ72347.1"/>
    <property type="molecule type" value="Genomic_DNA"/>
</dbReference>
<evidence type="ECO:0000256" key="2">
    <source>
        <dbReference type="ARBA" id="ARBA00022448"/>
    </source>
</evidence>
<dbReference type="CDD" id="cd00006">
    <property type="entry name" value="PTS_IIA_man"/>
    <property type="match status" value="1"/>
</dbReference>
<dbReference type="Proteomes" id="UP000434036">
    <property type="component" value="Unassembled WGS sequence"/>
</dbReference>
<dbReference type="GO" id="GO:0016301">
    <property type="term" value="F:kinase activity"/>
    <property type="evidence" value="ECO:0007669"/>
    <property type="project" value="UniProtKB-KW"/>
</dbReference>
<dbReference type="PROSITE" id="PS51096">
    <property type="entry name" value="PTS_EIIA_TYPE_4"/>
    <property type="match status" value="1"/>
</dbReference>
<keyword evidence="6" id="KW-0598">Phosphotransferase system</keyword>
<dbReference type="Gene3D" id="3.40.50.510">
    <property type="entry name" value="Phosphotransferase system, mannose-type IIA component"/>
    <property type="match status" value="1"/>
</dbReference>
<proteinExistence type="predicted"/>
<evidence type="ECO:0000256" key="7">
    <source>
        <dbReference type="ARBA" id="ARBA00022777"/>
    </source>
</evidence>
<dbReference type="RefSeq" id="WP_160623849.1">
    <property type="nucleotide sequence ID" value="NZ_WUUQ01000001.1"/>
</dbReference>
<dbReference type="PANTHER" id="PTHR33799:SF1">
    <property type="entry name" value="PTS SYSTEM MANNOSE-SPECIFIC EIIAB COMPONENT-RELATED"/>
    <property type="match status" value="1"/>
</dbReference>
<evidence type="ECO:0000256" key="4">
    <source>
        <dbReference type="ARBA" id="ARBA00022597"/>
    </source>
</evidence>
<evidence type="ECO:0000259" key="8">
    <source>
        <dbReference type="PROSITE" id="PS51096"/>
    </source>
</evidence>
<evidence type="ECO:0000313" key="10">
    <source>
        <dbReference type="Proteomes" id="UP000434036"/>
    </source>
</evidence>
<dbReference type="AlphaFoldDB" id="A0A6N8U923"/>
<dbReference type="GO" id="GO:0005737">
    <property type="term" value="C:cytoplasm"/>
    <property type="evidence" value="ECO:0007669"/>
    <property type="project" value="UniProtKB-SubCell"/>
</dbReference>